<dbReference type="AlphaFoldDB" id="A0A6I9VMR8"/>
<dbReference type="PANTHER" id="PTHR22933:SF44">
    <property type="entry name" value="RE15157P"/>
    <property type="match status" value="1"/>
</dbReference>
<reference evidence="5" key="1">
    <citation type="submission" date="2025-08" db="UniProtKB">
        <authorList>
            <consortium name="RefSeq"/>
        </authorList>
    </citation>
    <scope>IDENTIFICATION</scope>
</reference>
<protein>
    <submittedName>
        <fullName evidence="5">Uncharacterized protein LOC105422218</fullName>
    </submittedName>
</protein>
<evidence type="ECO:0000259" key="3">
    <source>
        <dbReference type="PROSITE" id="PS50940"/>
    </source>
</evidence>
<evidence type="ECO:0000313" key="5">
    <source>
        <dbReference type="RefSeq" id="XP_011629820.1"/>
    </source>
</evidence>
<dbReference type="InterPro" id="IPR052976">
    <property type="entry name" value="Scoloptoxin-like"/>
</dbReference>
<feature type="chain" id="PRO_5026848797" evidence="2">
    <location>
        <begin position="24"/>
        <end position="406"/>
    </location>
</feature>
<dbReference type="Proteomes" id="UP000504615">
    <property type="component" value="Unplaced"/>
</dbReference>
<feature type="signal peptide" evidence="2">
    <location>
        <begin position="1"/>
        <end position="23"/>
    </location>
</feature>
<feature type="region of interest" description="Disordered" evidence="1">
    <location>
        <begin position="257"/>
        <end position="277"/>
    </location>
</feature>
<sequence length="406" mass="46111">MALYWILQSYLLRCALFIVIVRTEEVFNTTPSTIKTNFSCLNRPMGFYADVEANCKIYHTCDDHGNKFTYRCPEETAFRQDALICDHAHLVDCQATVYPTQFPNESVDKEITYTASPSRSPIDSLDDHRLSFSRTFQVIKRPDKSVPDKPQSGFVFSASLFLRDQDPMQNQARQIGDTCTICNGDSKNRATVPTAQTLTKQFDSWNSRNHDKSTAPRLSLSSSSSSSSGTRDRSAVYLNRSFEPPSNSAPVKTIASEENQHPPPLREKSPPLNYNSDDLHPYSETLRSIQASARMTYLKSTTEIPVHALTLSLKPLVPNELEYDPYYPKQPTSTEAYYTPSNRNKFDTNRFSSSSQIPTVITHPDLPFEIPSVLPDLNTLEDLVDRRKFFYIPRTNANYNEPLLNI</sequence>
<keyword evidence="4" id="KW-1185">Reference proteome</keyword>
<evidence type="ECO:0000313" key="4">
    <source>
        <dbReference type="Proteomes" id="UP000504615"/>
    </source>
</evidence>
<dbReference type="OrthoDB" id="6379319at2759"/>
<feature type="region of interest" description="Disordered" evidence="1">
    <location>
        <begin position="201"/>
        <end position="234"/>
    </location>
</feature>
<dbReference type="GeneID" id="105422218"/>
<name>A0A6I9VMR8_9HYME</name>
<dbReference type="SMART" id="SM00494">
    <property type="entry name" value="ChtBD2"/>
    <property type="match status" value="1"/>
</dbReference>
<dbReference type="GO" id="GO:0008061">
    <property type="term" value="F:chitin binding"/>
    <property type="evidence" value="ECO:0007669"/>
    <property type="project" value="InterPro"/>
</dbReference>
<dbReference type="InterPro" id="IPR002557">
    <property type="entry name" value="Chitin-bd_dom"/>
</dbReference>
<dbReference type="PROSITE" id="PS50940">
    <property type="entry name" value="CHIT_BIND_II"/>
    <property type="match status" value="1"/>
</dbReference>
<dbReference type="Pfam" id="PF01607">
    <property type="entry name" value="CBM_14"/>
    <property type="match status" value="1"/>
</dbReference>
<dbReference type="RefSeq" id="XP_011629820.1">
    <property type="nucleotide sequence ID" value="XM_011631518.1"/>
</dbReference>
<proteinExistence type="predicted"/>
<accession>A0A6I9VMR8</accession>
<dbReference type="PANTHER" id="PTHR22933">
    <property type="entry name" value="FI18007P1-RELATED"/>
    <property type="match status" value="1"/>
</dbReference>
<feature type="compositionally biased region" description="Low complexity" evidence="1">
    <location>
        <begin position="218"/>
        <end position="228"/>
    </location>
</feature>
<gene>
    <name evidence="5" type="primary">LOC105422218</name>
</gene>
<evidence type="ECO:0000256" key="2">
    <source>
        <dbReference type="SAM" id="SignalP"/>
    </source>
</evidence>
<evidence type="ECO:0000256" key="1">
    <source>
        <dbReference type="SAM" id="MobiDB-lite"/>
    </source>
</evidence>
<organism evidence="4 5">
    <name type="scientific">Pogonomyrmex barbatus</name>
    <name type="common">red harvester ant</name>
    <dbReference type="NCBI Taxonomy" id="144034"/>
    <lineage>
        <taxon>Eukaryota</taxon>
        <taxon>Metazoa</taxon>
        <taxon>Ecdysozoa</taxon>
        <taxon>Arthropoda</taxon>
        <taxon>Hexapoda</taxon>
        <taxon>Insecta</taxon>
        <taxon>Pterygota</taxon>
        <taxon>Neoptera</taxon>
        <taxon>Endopterygota</taxon>
        <taxon>Hymenoptera</taxon>
        <taxon>Apocrita</taxon>
        <taxon>Aculeata</taxon>
        <taxon>Formicoidea</taxon>
        <taxon>Formicidae</taxon>
        <taxon>Myrmicinae</taxon>
        <taxon>Pogonomyrmex</taxon>
    </lineage>
</organism>
<dbReference type="GO" id="GO:0005576">
    <property type="term" value="C:extracellular region"/>
    <property type="evidence" value="ECO:0007669"/>
    <property type="project" value="InterPro"/>
</dbReference>
<feature type="compositionally biased region" description="Basic and acidic residues" evidence="1">
    <location>
        <begin position="258"/>
        <end position="269"/>
    </location>
</feature>
<dbReference type="InterPro" id="IPR036508">
    <property type="entry name" value="Chitin-bd_dom_sf"/>
</dbReference>
<feature type="domain" description="Chitin-binding type-2" evidence="3">
    <location>
        <begin position="37"/>
        <end position="95"/>
    </location>
</feature>
<dbReference type="Gene3D" id="2.170.140.10">
    <property type="entry name" value="Chitin binding domain"/>
    <property type="match status" value="1"/>
</dbReference>
<keyword evidence="2" id="KW-0732">Signal</keyword>
<dbReference type="KEGG" id="pbar:105422218"/>
<dbReference type="SUPFAM" id="SSF57625">
    <property type="entry name" value="Invertebrate chitin-binding proteins"/>
    <property type="match status" value="1"/>
</dbReference>